<keyword evidence="4" id="KW-0546">Nucleotide metabolism</keyword>
<dbReference type="CDD" id="cd07557">
    <property type="entry name" value="trimeric_dUTPase"/>
    <property type="match status" value="1"/>
</dbReference>
<dbReference type="GO" id="GO:0004170">
    <property type="term" value="F:dUTP diphosphatase activity"/>
    <property type="evidence" value="ECO:0007669"/>
    <property type="project" value="UniProtKB-EC"/>
</dbReference>
<dbReference type="InterPro" id="IPR036157">
    <property type="entry name" value="dUTPase-like_sf"/>
</dbReference>
<proteinExistence type="inferred from homology"/>
<dbReference type="EC" id="3.6.1.23" evidence="2"/>
<evidence type="ECO:0000313" key="7">
    <source>
        <dbReference type="EMBL" id="KXY30072.1"/>
    </source>
</evidence>
<dbReference type="Proteomes" id="UP000075476">
    <property type="component" value="Unassembled WGS sequence"/>
</dbReference>
<dbReference type="PANTHER" id="PTHR11241:SF0">
    <property type="entry name" value="DEOXYURIDINE 5'-TRIPHOSPHATE NUCLEOTIDOHYDROLASE"/>
    <property type="match status" value="1"/>
</dbReference>
<dbReference type="AlphaFoldDB" id="A0A9X0MCL0"/>
<evidence type="ECO:0000259" key="6">
    <source>
        <dbReference type="Pfam" id="PF00692"/>
    </source>
</evidence>
<dbReference type="InterPro" id="IPR033704">
    <property type="entry name" value="dUTPase_trimeric"/>
</dbReference>
<evidence type="ECO:0000256" key="1">
    <source>
        <dbReference type="ARBA" id="ARBA00006581"/>
    </source>
</evidence>
<dbReference type="Gene3D" id="2.70.40.10">
    <property type="match status" value="1"/>
</dbReference>
<dbReference type="Pfam" id="PF00692">
    <property type="entry name" value="dUTPase"/>
    <property type="match status" value="2"/>
</dbReference>
<dbReference type="GO" id="GO:0006226">
    <property type="term" value="P:dUMP biosynthetic process"/>
    <property type="evidence" value="ECO:0007669"/>
    <property type="project" value="InterPro"/>
</dbReference>
<keyword evidence="3" id="KW-0378">Hydrolase</keyword>
<reference evidence="7 8" key="1">
    <citation type="submission" date="2015-12" db="EMBL/GenBank/DDBJ databases">
        <title>Bacillus cereus Group isolate.</title>
        <authorList>
            <person name="Kovac J."/>
        </authorList>
    </citation>
    <scope>NUCLEOTIDE SEQUENCE [LARGE SCALE GENOMIC DNA]</scope>
    <source>
        <strain evidence="7 8">FSL K6-0073</strain>
    </source>
</reference>
<dbReference type="GO" id="GO:0000287">
    <property type="term" value="F:magnesium ion binding"/>
    <property type="evidence" value="ECO:0007669"/>
    <property type="project" value="InterPro"/>
</dbReference>
<evidence type="ECO:0000313" key="8">
    <source>
        <dbReference type="Proteomes" id="UP000075476"/>
    </source>
</evidence>
<dbReference type="InterPro" id="IPR029054">
    <property type="entry name" value="dUTPase-like"/>
</dbReference>
<evidence type="ECO:0000256" key="2">
    <source>
        <dbReference type="ARBA" id="ARBA00012379"/>
    </source>
</evidence>
<evidence type="ECO:0000256" key="4">
    <source>
        <dbReference type="ARBA" id="ARBA00023080"/>
    </source>
</evidence>
<dbReference type="InterPro" id="IPR008181">
    <property type="entry name" value="dUTPase"/>
</dbReference>
<comment type="catalytic activity">
    <reaction evidence="5">
        <text>dUTP + H2O = dUMP + diphosphate + H(+)</text>
        <dbReference type="Rhea" id="RHEA:10248"/>
        <dbReference type="ChEBI" id="CHEBI:15377"/>
        <dbReference type="ChEBI" id="CHEBI:15378"/>
        <dbReference type="ChEBI" id="CHEBI:33019"/>
        <dbReference type="ChEBI" id="CHEBI:61555"/>
        <dbReference type="ChEBI" id="CHEBI:246422"/>
        <dbReference type="EC" id="3.6.1.23"/>
    </reaction>
</comment>
<dbReference type="PANTHER" id="PTHR11241">
    <property type="entry name" value="DEOXYURIDINE 5'-TRIPHOSPHATE NUCLEOTIDOHYDROLASE"/>
    <property type="match status" value="1"/>
</dbReference>
<organism evidence="7 8">
    <name type="scientific">Bacillus cereus</name>
    <dbReference type="NCBI Taxonomy" id="1396"/>
    <lineage>
        <taxon>Bacteria</taxon>
        <taxon>Bacillati</taxon>
        <taxon>Bacillota</taxon>
        <taxon>Bacilli</taxon>
        <taxon>Bacillales</taxon>
        <taxon>Bacillaceae</taxon>
        <taxon>Bacillus</taxon>
        <taxon>Bacillus cereus group</taxon>
    </lineage>
</organism>
<accession>A0A9X0MCL0</accession>
<comment type="similarity">
    <text evidence="1">Belongs to the dUTPase family.</text>
</comment>
<sequence>MVKVKRLHEDAVIPKYAKPGDSGFDLVAVENVIIEPGETAVVKTGLAFEIPNGYEMQIRPRSGISRKTKLRVVLGTIDSGYRGEVGVIVDNASIIEYASQPRLLKGVFSGDSDFNITKPIKYEAIKIRKGDRIAQGVIAAVGHTVFEEVEELSESERGEGGYGSTGTQIKVTTCIDGRKLGETIADGFIAGIDLANNIDRTGYPKQLEFDFEKGGVK</sequence>
<evidence type="ECO:0000256" key="3">
    <source>
        <dbReference type="ARBA" id="ARBA00022801"/>
    </source>
</evidence>
<name>A0A9X0MCL0_BACCE</name>
<feature type="domain" description="dUTPase-like" evidence="6">
    <location>
        <begin position="11"/>
        <end position="94"/>
    </location>
</feature>
<protein>
    <recommendedName>
        <fullName evidence="2">dUTP diphosphatase</fullName>
        <ecNumber evidence="2">3.6.1.23</ecNumber>
    </recommendedName>
</protein>
<gene>
    <name evidence="7" type="ORF">AT268_17345</name>
</gene>
<dbReference type="EMBL" id="LOMO01000235">
    <property type="protein sequence ID" value="KXY30072.1"/>
    <property type="molecule type" value="Genomic_DNA"/>
</dbReference>
<evidence type="ECO:0000256" key="5">
    <source>
        <dbReference type="ARBA" id="ARBA00047686"/>
    </source>
</evidence>
<dbReference type="GO" id="GO:0046081">
    <property type="term" value="P:dUTP catabolic process"/>
    <property type="evidence" value="ECO:0007669"/>
    <property type="project" value="InterPro"/>
</dbReference>
<feature type="domain" description="dUTPase-like" evidence="6">
    <location>
        <begin position="123"/>
        <end position="166"/>
    </location>
</feature>
<comment type="caution">
    <text evidence="7">The sequence shown here is derived from an EMBL/GenBank/DDBJ whole genome shotgun (WGS) entry which is preliminary data.</text>
</comment>
<dbReference type="SUPFAM" id="SSF51283">
    <property type="entry name" value="dUTPase-like"/>
    <property type="match status" value="1"/>
</dbReference>